<comment type="caution">
    <text evidence="6">The sequence shown here is derived from an EMBL/GenBank/DDBJ whole genome shotgun (WGS) entry which is preliminary data.</text>
</comment>
<dbReference type="InterPro" id="IPR055438">
    <property type="entry name" value="AstE_AspA_cat"/>
</dbReference>
<evidence type="ECO:0000313" key="7">
    <source>
        <dbReference type="Proteomes" id="UP000034107"/>
    </source>
</evidence>
<name>A0A0G1NP16_9BACT</name>
<evidence type="ECO:0000313" key="6">
    <source>
        <dbReference type="EMBL" id="KKU22131.1"/>
    </source>
</evidence>
<evidence type="ECO:0000256" key="2">
    <source>
        <dbReference type="ARBA" id="ARBA00022723"/>
    </source>
</evidence>
<organism evidence="6 7">
    <name type="scientific">Candidatus Nomurabacteria bacterium GW2011_GWA1_46_11</name>
    <dbReference type="NCBI Taxonomy" id="1618732"/>
    <lineage>
        <taxon>Bacteria</taxon>
        <taxon>Candidatus Nomuraibacteriota</taxon>
    </lineage>
</organism>
<dbReference type="SUPFAM" id="SSF53187">
    <property type="entry name" value="Zn-dependent exopeptidases"/>
    <property type="match status" value="1"/>
</dbReference>
<evidence type="ECO:0000259" key="5">
    <source>
        <dbReference type="Pfam" id="PF24827"/>
    </source>
</evidence>
<dbReference type="GO" id="GO:0046872">
    <property type="term" value="F:metal ion binding"/>
    <property type="evidence" value="ECO:0007669"/>
    <property type="project" value="UniProtKB-KW"/>
</dbReference>
<keyword evidence="4" id="KW-0862">Zinc</keyword>
<sequence length="311" mass="35290">MDLETIIRGNKPGPHLTVFAAIHGNETVGVKAFEELLPNISIDAGEVCFAIANPLALEVNKRQVNANMNRIFKEELNKNVPEFKRAKELKAIMDQSDALLDVHSFNDLKGEPFLICRPDMYDLAQQLPFRIVSTGWNKTHPGSTDWYMETIGKPGLGAECGSLHRVNEYITLAIQTIYGFLKYFGCVETIPKEYRFQSSVKQDFVMVEEQVYKHDNNFSFGREFKNFDELKSGELIAIDGDIQHFAKEGQFILFPRSDKPVGGEVFLLGRRIDKIEGSVQVEISICLIFLWRHTAKSLRDTRGSKIGLSRK</sequence>
<evidence type="ECO:0000256" key="3">
    <source>
        <dbReference type="ARBA" id="ARBA00022801"/>
    </source>
</evidence>
<keyword evidence="3" id="KW-0378">Hydrolase</keyword>
<evidence type="ECO:0000256" key="1">
    <source>
        <dbReference type="ARBA" id="ARBA00001947"/>
    </source>
</evidence>
<reference evidence="6 7" key="1">
    <citation type="journal article" date="2015" name="Nature">
        <title>rRNA introns, odd ribosomes, and small enigmatic genomes across a large radiation of phyla.</title>
        <authorList>
            <person name="Brown C.T."/>
            <person name="Hug L.A."/>
            <person name="Thomas B.C."/>
            <person name="Sharon I."/>
            <person name="Castelle C.J."/>
            <person name="Singh A."/>
            <person name="Wilkins M.J."/>
            <person name="Williams K.H."/>
            <person name="Banfield J.F."/>
        </authorList>
    </citation>
    <scope>NUCLEOTIDE SEQUENCE [LARGE SCALE GENOMIC DNA]</scope>
</reference>
<evidence type="ECO:0000256" key="4">
    <source>
        <dbReference type="ARBA" id="ARBA00022833"/>
    </source>
</evidence>
<proteinExistence type="predicted"/>
<dbReference type="InterPro" id="IPR050178">
    <property type="entry name" value="AspA/AstE_fam"/>
</dbReference>
<feature type="domain" description="Succinylglutamate desuccinylase/Aspartoacylase catalytic" evidence="5">
    <location>
        <begin position="12"/>
        <end position="170"/>
    </location>
</feature>
<dbReference type="PANTHER" id="PTHR15162:SF7">
    <property type="entry name" value="SUCCINYLGLUTAMATE DESUCCINYLASE"/>
    <property type="match status" value="1"/>
</dbReference>
<comment type="cofactor">
    <cofactor evidence="1">
        <name>Zn(2+)</name>
        <dbReference type="ChEBI" id="CHEBI:29105"/>
    </cofactor>
</comment>
<dbReference type="AlphaFoldDB" id="A0A0G1NP16"/>
<dbReference type="GO" id="GO:0005829">
    <property type="term" value="C:cytosol"/>
    <property type="evidence" value="ECO:0007669"/>
    <property type="project" value="TreeGrafter"/>
</dbReference>
<keyword evidence="2" id="KW-0479">Metal-binding</keyword>
<dbReference type="Gene3D" id="3.40.630.10">
    <property type="entry name" value="Zn peptidases"/>
    <property type="match status" value="1"/>
</dbReference>
<accession>A0A0G1NP16</accession>
<protein>
    <submittedName>
        <fullName evidence="6">Succinylglutamate desuccinylase/aspartoacylase</fullName>
    </submittedName>
</protein>
<dbReference type="Pfam" id="PF24827">
    <property type="entry name" value="AstE_AspA_cat"/>
    <property type="match status" value="1"/>
</dbReference>
<gene>
    <name evidence="6" type="ORF">UX31_C0006G0043</name>
</gene>
<dbReference type="GO" id="GO:0016788">
    <property type="term" value="F:hydrolase activity, acting on ester bonds"/>
    <property type="evidence" value="ECO:0007669"/>
    <property type="project" value="InterPro"/>
</dbReference>
<dbReference type="PANTHER" id="PTHR15162">
    <property type="entry name" value="ASPARTOACYLASE"/>
    <property type="match status" value="1"/>
</dbReference>
<dbReference type="EMBL" id="LCLS01000006">
    <property type="protein sequence ID" value="KKU22131.1"/>
    <property type="molecule type" value="Genomic_DNA"/>
</dbReference>
<dbReference type="Proteomes" id="UP000034107">
    <property type="component" value="Unassembled WGS sequence"/>
</dbReference>